<evidence type="ECO:0000256" key="5">
    <source>
        <dbReference type="ARBA" id="ARBA00034545"/>
    </source>
</evidence>
<dbReference type="AlphaFoldDB" id="A0A0E2EI97"/>
<dbReference type="Gene3D" id="3.40.50.150">
    <property type="entry name" value="Vaccinia Virus protein VP39"/>
    <property type="match status" value="1"/>
</dbReference>
<proteinExistence type="inferred from homology"/>
<dbReference type="InterPro" id="IPR029063">
    <property type="entry name" value="SAM-dependent_MTases_sf"/>
</dbReference>
<dbReference type="SUPFAM" id="SSF53335">
    <property type="entry name" value="S-adenosyl-L-methionine-dependent methyltransferases"/>
    <property type="match status" value="1"/>
</dbReference>
<name>A0A0E2EI97_TREDN</name>
<evidence type="ECO:0000256" key="2">
    <source>
        <dbReference type="ARBA" id="ARBA00022691"/>
    </source>
</evidence>
<comment type="caution">
    <text evidence="10">The sequence shown here is derived from an EMBL/GenBank/DDBJ whole genome shotgun (WGS) entry which is preliminary data.</text>
</comment>
<evidence type="ECO:0000256" key="6">
    <source>
        <dbReference type="ARBA" id="ARBA00047941"/>
    </source>
</evidence>
<dbReference type="PANTHER" id="PTHR43675:SF8">
    <property type="entry name" value="ARSENITE METHYLTRANSFERASE"/>
    <property type="match status" value="1"/>
</dbReference>
<comment type="catalytic activity">
    <reaction evidence="7">
        <text>arsenic triglutathione + 2 [thioredoxin]-dithiol + 2 S-adenosyl-L-methionine + H2O = dimethylarsinous acid + 2 [thioredoxin]-disulfide + 3 glutathione + 2 S-adenosyl-L-homocysteine + 2 H(+)</text>
        <dbReference type="Rhea" id="RHEA:69464"/>
        <dbReference type="Rhea" id="RHEA-COMP:10698"/>
        <dbReference type="Rhea" id="RHEA-COMP:10700"/>
        <dbReference type="ChEBI" id="CHEBI:15377"/>
        <dbReference type="ChEBI" id="CHEBI:15378"/>
        <dbReference type="ChEBI" id="CHEBI:23808"/>
        <dbReference type="ChEBI" id="CHEBI:29950"/>
        <dbReference type="ChEBI" id="CHEBI:50058"/>
        <dbReference type="ChEBI" id="CHEBI:57856"/>
        <dbReference type="ChEBI" id="CHEBI:57925"/>
        <dbReference type="ChEBI" id="CHEBI:59789"/>
        <dbReference type="ChEBI" id="CHEBI:183640"/>
        <dbReference type="EC" id="2.1.1.137"/>
    </reaction>
</comment>
<dbReference type="EC" id="2.1.1.137" evidence="4"/>
<protein>
    <recommendedName>
        <fullName evidence="5">Arsenite methyltransferase</fullName>
        <ecNumber evidence="4">2.1.1.137</ecNumber>
    </recommendedName>
</protein>
<dbReference type="RefSeq" id="WP_002683818.1">
    <property type="nucleotide sequence ID" value="NZ_CM001795.1"/>
</dbReference>
<sequence>MSDDKNNYNKNAIKYAVKEHYENLAKENLSVNGEAEKITASRGYAAEDLTGIPKEADMGLGCGNPQEAAKPRLNETVLDLGCGRGLDCFIASKAVGNNGKVFGLDGSETMIRRASEIALKNGFTNCEFILGEIENIPLPDKFIDLIMSNCVINLSTDKYRVYSEIYRCLRKGGRVAISDITLKKALPEEWVSDPNMVKT</sequence>
<accession>A0A0E2EI97</accession>
<dbReference type="PANTHER" id="PTHR43675">
    <property type="entry name" value="ARSENITE METHYLTRANSFERASE"/>
    <property type="match status" value="1"/>
</dbReference>
<comment type="similarity">
    <text evidence="3">Belongs to the methyltransferase superfamily. Arsenite methyltransferase family.</text>
</comment>
<evidence type="ECO:0000313" key="10">
    <source>
        <dbReference type="EMBL" id="EMB34168.1"/>
    </source>
</evidence>
<evidence type="ECO:0000256" key="1">
    <source>
        <dbReference type="ARBA" id="ARBA00022679"/>
    </source>
</evidence>
<dbReference type="CDD" id="cd02440">
    <property type="entry name" value="AdoMet_MTases"/>
    <property type="match status" value="1"/>
</dbReference>
<dbReference type="HOGENOM" id="CLU_052868_4_1_12"/>
<dbReference type="Pfam" id="PF13847">
    <property type="entry name" value="Methyltransf_31"/>
    <property type="match status" value="1"/>
</dbReference>
<keyword evidence="2" id="KW-0949">S-adenosyl-L-methionine</keyword>
<evidence type="ECO:0000256" key="8">
    <source>
        <dbReference type="ARBA" id="ARBA00048428"/>
    </source>
</evidence>
<gene>
    <name evidence="10" type="ORF">HMPREF9726_00917</name>
</gene>
<organism evidence="10">
    <name type="scientific">Treponema denticola H-22</name>
    <dbReference type="NCBI Taxonomy" id="999432"/>
    <lineage>
        <taxon>Bacteria</taxon>
        <taxon>Pseudomonadati</taxon>
        <taxon>Spirochaetota</taxon>
        <taxon>Spirochaetia</taxon>
        <taxon>Spirochaetales</taxon>
        <taxon>Treponemataceae</taxon>
        <taxon>Treponema</taxon>
    </lineage>
</organism>
<dbReference type="Proteomes" id="UP000011705">
    <property type="component" value="Chromosome"/>
</dbReference>
<keyword evidence="1" id="KW-0808">Transferase</keyword>
<evidence type="ECO:0000256" key="3">
    <source>
        <dbReference type="ARBA" id="ARBA00034487"/>
    </source>
</evidence>
<comment type="catalytic activity">
    <reaction evidence="8">
        <text>arsenic triglutathione + 3 [thioredoxin]-dithiol + 3 S-adenosyl-L-methionine = trimethylarsine + 3 [thioredoxin]-disulfide + 3 glutathione + 3 S-adenosyl-L-homocysteine + 3 H(+)</text>
        <dbReference type="Rhea" id="RHEA:69432"/>
        <dbReference type="Rhea" id="RHEA-COMP:10698"/>
        <dbReference type="Rhea" id="RHEA-COMP:10700"/>
        <dbReference type="ChEBI" id="CHEBI:15378"/>
        <dbReference type="ChEBI" id="CHEBI:27130"/>
        <dbReference type="ChEBI" id="CHEBI:29950"/>
        <dbReference type="ChEBI" id="CHEBI:50058"/>
        <dbReference type="ChEBI" id="CHEBI:57856"/>
        <dbReference type="ChEBI" id="CHEBI:57925"/>
        <dbReference type="ChEBI" id="CHEBI:59789"/>
        <dbReference type="ChEBI" id="CHEBI:183640"/>
        <dbReference type="EC" id="2.1.1.137"/>
    </reaction>
</comment>
<evidence type="ECO:0000256" key="4">
    <source>
        <dbReference type="ARBA" id="ARBA00034521"/>
    </source>
</evidence>
<dbReference type="InterPro" id="IPR025714">
    <property type="entry name" value="Methyltranfer_dom"/>
</dbReference>
<feature type="domain" description="Methyltransferase" evidence="9">
    <location>
        <begin position="74"/>
        <end position="197"/>
    </location>
</feature>
<dbReference type="InterPro" id="IPR026669">
    <property type="entry name" value="Arsenite_MeTrfase-like"/>
</dbReference>
<evidence type="ECO:0000256" key="7">
    <source>
        <dbReference type="ARBA" id="ARBA00047943"/>
    </source>
</evidence>
<comment type="catalytic activity">
    <reaction evidence="6">
        <text>arsenic triglutathione + [thioredoxin]-dithiol + S-adenosyl-L-methionine + 2 H2O = methylarsonous acid + [thioredoxin]-disulfide + 3 glutathione + S-adenosyl-L-homocysteine + H(+)</text>
        <dbReference type="Rhea" id="RHEA:69460"/>
        <dbReference type="Rhea" id="RHEA-COMP:10698"/>
        <dbReference type="Rhea" id="RHEA-COMP:10700"/>
        <dbReference type="ChEBI" id="CHEBI:15377"/>
        <dbReference type="ChEBI" id="CHEBI:15378"/>
        <dbReference type="ChEBI" id="CHEBI:17826"/>
        <dbReference type="ChEBI" id="CHEBI:29950"/>
        <dbReference type="ChEBI" id="CHEBI:50058"/>
        <dbReference type="ChEBI" id="CHEBI:57856"/>
        <dbReference type="ChEBI" id="CHEBI:57925"/>
        <dbReference type="ChEBI" id="CHEBI:59789"/>
        <dbReference type="ChEBI" id="CHEBI:183640"/>
        <dbReference type="EC" id="2.1.1.137"/>
    </reaction>
</comment>
<dbReference type="GO" id="GO:0030791">
    <property type="term" value="F:arsenite methyltransferase activity"/>
    <property type="evidence" value="ECO:0007669"/>
    <property type="project" value="UniProtKB-EC"/>
</dbReference>
<reference evidence="10" key="1">
    <citation type="submission" date="2012-01" db="EMBL/GenBank/DDBJ databases">
        <title>The Genome Sequence of Treponema denticola H-22.</title>
        <authorList>
            <consortium name="The Broad Institute Genome Sequencing Platform"/>
            <person name="Earl A."/>
            <person name="Ward D."/>
            <person name="Feldgarden M."/>
            <person name="Gevers D."/>
            <person name="Blanton J.M."/>
            <person name="Fenno C.J."/>
            <person name="Baranova O.V."/>
            <person name="Mathney J."/>
            <person name="Dewhirst F.E."/>
            <person name="Izard J."/>
            <person name="Young S.K."/>
            <person name="Zeng Q."/>
            <person name="Gargeya S."/>
            <person name="Fitzgerald M."/>
            <person name="Haas B."/>
            <person name="Abouelleil A."/>
            <person name="Alvarado L."/>
            <person name="Arachchi H.M."/>
            <person name="Berlin A."/>
            <person name="Chapman S.B."/>
            <person name="Gearin G."/>
            <person name="Goldberg J."/>
            <person name="Griggs A."/>
            <person name="Gujja S."/>
            <person name="Hansen M."/>
            <person name="Heiman D."/>
            <person name="Howarth C."/>
            <person name="Larimer J."/>
            <person name="Lui A."/>
            <person name="MacDonald P.J.P."/>
            <person name="McCowen C."/>
            <person name="Montmayeur A."/>
            <person name="Murphy C."/>
            <person name="Neiman D."/>
            <person name="Pearson M."/>
            <person name="Priest M."/>
            <person name="Roberts A."/>
            <person name="Saif S."/>
            <person name="Shea T."/>
            <person name="Sisk P."/>
            <person name="Stolte C."/>
            <person name="Sykes S."/>
            <person name="Wortman J."/>
            <person name="Nusbaum C."/>
            <person name="Birren B."/>
        </authorList>
    </citation>
    <scope>NUCLEOTIDE SEQUENCE [LARGE SCALE GENOMIC DNA]</scope>
    <source>
        <strain evidence="10">H-22</strain>
    </source>
</reference>
<evidence type="ECO:0000259" key="9">
    <source>
        <dbReference type="Pfam" id="PF13847"/>
    </source>
</evidence>
<dbReference type="EMBL" id="AGDV01000009">
    <property type="protein sequence ID" value="EMB34168.1"/>
    <property type="molecule type" value="Genomic_DNA"/>
</dbReference>
<dbReference type="PATRIC" id="fig|999432.5.peg.954"/>